<dbReference type="Pfam" id="PF16287">
    <property type="entry name" value="DUF4933"/>
    <property type="match status" value="1"/>
</dbReference>
<dbReference type="RefSeq" id="WP_110312505.1">
    <property type="nucleotide sequence ID" value="NZ_QICL01000042.1"/>
</dbReference>
<accession>A0A2V3PJU8</accession>
<reference evidence="1 2" key="1">
    <citation type="submission" date="2018-03" db="EMBL/GenBank/DDBJ databases">
        <title>Genomic Encyclopedia of Archaeal and Bacterial Type Strains, Phase II (KMG-II): from individual species to whole genera.</title>
        <authorList>
            <person name="Goeker M."/>
        </authorList>
    </citation>
    <scope>NUCLEOTIDE SEQUENCE [LARGE SCALE GENOMIC DNA]</scope>
    <source>
        <strain evidence="1 2">DSM 100214</strain>
    </source>
</reference>
<proteinExistence type="predicted"/>
<dbReference type="InterPro" id="IPR032559">
    <property type="entry name" value="DUF4933"/>
</dbReference>
<comment type="caution">
    <text evidence="1">The sequence shown here is derived from an EMBL/GenBank/DDBJ whole genome shotgun (WGS) entry which is preliminary data.</text>
</comment>
<protein>
    <submittedName>
        <fullName evidence="1">Uncharacterized protein</fullName>
    </submittedName>
</protein>
<dbReference type="Proteomes" id="UP000247973">
    <property type="component" value="Unassembled WGS sequence"/>
</dbReference>
<dbReference type="OrthoDB" id="1100040at2"/>
<name>A0A2V3PJU8_9BACT</name>
<keyword evidence="2" id="KW-1185">Reference proteome</keyword>
<gene>
    <name evidence="1" type="ORF">CLV62_14218</name>
</gene>
<evidence type="ECO:0000313" key="1">
    <source>
        <dbReference type="EMBL" id="PXV58871.1"/>
    </source>
</evidence>
<sequence length="427" mass="49310">MKIHLIVICVGILAIAACSRQKKQSLESIDNEDAIEKYAGDTLSNQKGIRYTQSRAIDRNDPPIVLDISGKCEIKDLNLSDYYSKVKYVKLKHPEAESGKQFFIKEGMIFISNVFTSINLDLSVKITDNYILVGDALYGLHCYDKLGNFVYTITSMENPPKYHKTGMRIDLLDVKNFMSNYYILGDICMFTTVDKGKTSLNFHNLSSRKTEYKKMYAVHKALPLNAENKNFIDYCYNVEDKAHKPFIYSFNSNGDTLCQFINYNDIPVIKTTYHNPGPGNIYYYDNQLSIRQVGNDTLFRFVSEKRLNPAYIIHAGKYKANMENITKEKNGNKRLPGHLLETKDFLLFSYDEYSSDDYKSNQPHCCFLDKSTQRFYQTPDKKKTDIIMISNSLRDGIPFLLDKTEFNGKSIYTYYSRNMLKAMIEDP</sequence>
<dbReference type="AlphaFoldDB" id="A0A2V3PJU8"/>
<evidence type="ECO:0000313" key="2">
    <source>
        <dbReference type="Proteomes" id="UP000247973"/>
    </source>
</evidence>
<dbReference type="PROSITE" id="PS51257">
    <property type="entry name" value="PROKAR_LIPOPROTEIN"/>
    <property type="match status" value="1"/>
</dbReference>
<organism evidence="1 2">
    <name type="scientific">Dysgonomonas alginatilytica</name>
    <dbReference type="NCBI Taxonomy" id="1605892"/>
    <lineage>
        <taxon>Bacteria</taxon>
        <taxon>Pseudomonadati</taxon>
        <taxon>Bacteroidota</taxon>
        <taxon>Bacteroidia</taxon>
        <taxon>Bacteroidales</taxon>
        <taxon>Dysgonomonadaceae</taxon>
        <taxon>Dysgonomonas</taxon>
    </lineage>
</organism>
<dbReference type="EMBL" id="QICL01000042">
    <property type="protein sequence ID" value="PXV58871.1"/>
    <property type="molecule type" value="Genomic_DNA"/>
</dbReference>